<dbReference type="Pfam" id="PF25181">
    <property type="entry name" value="Phage_Bbp19"/>
    <property type="match status" value="1"/>
</dbReference>
<accession>A0ABW0EXP8</accession>
<evidence type="ECO:0000313" key="4">
    <source>
        <dbReference type="Proteomes" id="UP001595976"/>
    </source>
</evidence>
<proteinExistence type="predicted"/>
<dbReference type="EMBL" id="JBHSLI010000001">
    <property type="protein sequence ID" value="MFC5291461.1"/>
    <property type="molecule type" value="Genomic_DNA"/>
</dbReference>
<evidence type="ECO:0000313" key="3">
    <source>
        <dbReference type="EMBL" id="MFC5291461.1"/>
    </source>
</evidence>
<reference evidence="4" key="1">
    <citation type="journal article" date="2019" name="Int. J. Syst. Evol. Microbiol.">
        <title>The Global Catalogue of Microorganisms (GCM) 10K type strain sequencing project: providing services to taxonomists for standard genome sequencing and annotation.</title>
        <authorList>
            <consortium name="The Broad Institute Genomics Platform"/>
            <consortium name="The Broad Institute Genome Sequencing Center for Infectious Disease"/>
            <person name="Wu L."/>
            <person name="Ma J."/>
        </authorList>
    </citation>
    <scope>NUCLEOTIDE SEQUENCE [LARGE SCALE GENOMIC DNA]</scope>
    <source>
        <strain evidence="4">CGMCC 1.15643</strain>
    </source>
</reference>
<gene>
    <name evidence="3" type="ORF">ACFPK2_00475</name>
</gene>
<dbReference type="Proteomes" id="UP001595976">
    <property type="component" value="Unassembled WGS sequence"/>
</dbReference>
<dbReference type="InterPro" id="IPR057447">
    <property type="entry name" value="Bbp19-like_phage"/>
</dbReference>
<feature type="region of interest" description="Disordered" evidence="1">
    <location>
        <begin position="86"/>
        <end position="107"/>
    </location>
</feature>
<protein>
    <recommendedName>
        <fullName evidence="2">Bbp19-like phage domain-containing protein</fullName>
    </recommendedName>
</protein>
<organism evidence="3 4">
    <name type="scientific">Bosea minatitlanensis</name>
    <dbReference type="NCBI Taxonomy" id="128782"/>
    <lineage>
        <taxon>Bacteria</taxon>
        <taxon>Pseudomonadati</taxon>
        <taxon>Pseudomonadota</taxon>
        <taxon>Alphaproteobacteria</taxon>
        <taxon>Hyphomicrobiales</taxon>
        <taxon>Boseaceae</taxon>
        <taxon>Bosea</taxon>
    </lineage>
</organism>
<keyword evidence="4" id="KW-1185">Reference proteome</keyword>
<name>A0ABW0EXP8_9HYPH</name>
<comment type="caution">
    <text evidence="3">The sequence shown here is derived from an EMBL/GenBank/DDBJ whole genome shotgun (WGS) entry which is preliminary data.</text>
</comment>
<feature type="domain" description="Bbp19-like phage" evidence="2">
    <location>
        <begin position="31"/>
        <end position="82"/>
    </location>
</feature>
<sequence>MRLIAPLRAFWPNLRERRQLVAEYQQLGRMRILLADIAKRGGIFSAGPRQPDLYAAGVAEGRRQIALELIRTSGLEPAELQKACTDPIPVDHRRPSHHPGGVTYVDP</sequence>
<evidence type="ECO:0000259" key="2">
    <source>
        <dbReference type="Pfam" id="PF25181"/>
    </source>
</evidence>
<evidence type="ECO:0000256" key="1">
    <source>
        <dbReference type="SAM" id="MobiDB-lite"/>
    </source>
</evidence>
<dbReference type="RefSeq" id="WP_260349394.1">
    <property type="nucleotide sequence ID" value="NZ_JAOAOS010000015.1"/>
</dbReference>